<reference evidence="2" key="1">
    <citation type="submission" date="2021-04" db="EMBL/GenBank/DDBJ databases">
        <title>First draft genome resource for Brassicaceae pathogens Fusarium oxysporum f. sp. raphani and Fusarium oxysporum f. sp. rapae.</title>
        <authorList>
            <person name="Asai S."/>
        </authorList>
    </citation>
    <scope>NUCLEOTIDE SEQUENCE</scope>
    <source>
        <strain evidence="2">Tf1262</strain>
    </source>
</reference>
<evidence type="ECO:0000256" key="1">
    <source>
        <dbReference type="SAM" id="MobiDB-lite"/>
    </source>
</evidence>
<dbReference type="AlphaFoldDB" id="A0A8J5UNE4"/>
<dbReference type="EMBL" id="JAELUR010000004">
    <property type="protein sequence ID" value="KAG7433056.1"/>
    <property type="molecule type" value="Genomic_DNA"/>
</dbReference>
<dbReference type="Proteomes" id="UP000693942">
    <property type="component" value="Unassembled WGS sequence"/>
</dbReference>
<evidence type="ECO:0000313" key="3">
    <source>
        <dbReference type="Proteomes" id="UP000693942"/>
    </source>
</evidence>
<organism evidence="2 3">
    <name type="scientific">Fusarium oxysporum f. sp. raphani</name>
    <dbReference type="NCBI Taxonomy" id="96318"/>
    <lineage>
        <taxon>Eukaryota</taxon>
        <taxon>Fungi</taxon>
        <taxon>Dikarya</taxon>
        <taxon>Ascomycota</taxon>
        <taxon>Pezizomycotina</taxon>
        <taxon>Sordariomycetes</taxon>
        <taxon>Hypocreomycetidae</taxon>
        <taxon>Hypocreales</taxon>
        <taxon>Nectriaceae</taxon>
        <taxon>Fusarium</taxon>
        <taxon>Fusarium oxysporum species complex</taxon>
    </lineage>
</organism>
<accession>A0A8J5UNE4</accession>
<evidence type="ECO:0000313" key="2">
    <source>
        <dbReference type="EMBL" id="KAG7433056.1"/>
    </source>
</evidence>
<name>A0A8J5UNE4_FUSOX</name>
<gene>
    <name evidence="2" type="ORF">Forpi1262_v007154</name>
</gene>
<feature type="region of interest" description="Disordered" evidence="1">
    <location>
        <begin position="1"/>
        <end position="28"/>
    </location>
</feature>
<comment type="caution">
    <text evidence="2">The sequence shown here is derived from an EMBL/GenBank/DDBJ whole genome shotgun (WGS) entry which is preliminary data.</text>
</comment>
<sequence>MQYAEFSVPDSTDVANSTPSGSHRDPTGIAKFGSNTVDLGISSNAVPLYFKAKVEFSLVLNTAMLQAYTSESEQSKAWYRTLPGPLLPSNIVFPSQLKLHGSPPLLLDQDELQKSLAKYRAYFETILRIHYLRHSFEYGNMMLTRFLAMLAFLALTKLDFLMARDSELEVSSMDVGIQIPEPPRPHYSSPRKVSAIKGGVITCRKEYFKTSSVA</sequence>
<feature type="compositionally biased region" description="Polar residues" evidence="1">
    <location>
        <begin position="9"/>
        <end position="21"/>
    </location>
</feature>
<proteinExistence type="predicted"/>
<protein>
    <submittedName>
        <fullName evidence="2">Uncharacterized protein</fullName>
    </submittedName>
</protein>